<dbReference type="EMBL" id="CANHGI010000006">
    <property type="protein sequence ID" value="CAI5456494.1"/>
    <property type="molecule type" value="Genomic_DNA"/>
</dbReference>
<accession>A0A9P1J7R5</accession>
<feature type="chain" id="PRO_5040120850" evidence="1">
    <location>
        <begin position="21"/>
        <end position="122"/>
    </location>
</feature>
<dbReference type="PANTHER" id="PTHR35182">
    <property type="entry name" value="PROTEIN CBG13762"/>
    <property type="match status" value="1"/>
</dbReference>
<feature type="signal peptide" evidence="1">
    <location>
        <begin position="1"/>
        <end position="20"/>
    </location>
</feature>
<proteinExistence type="predicted"/>
<keyword evidence="3" id="KW-1185">Reference proteome</keyword>
<evidence type="ECO:0000313" key="3">
    <source>
        <dbReference type="Proteomes" id="UP001152747"/>
    </source>
</evidence>
<reference evidence="2" key="1">
    <citation type="submission" date="2022-11" db="EMBL/GenBank/DDBJ databases">
        <authorList>
            <person name="Kikuchi T."/>
        </authorList>
    </citation>
    <scope>NUCLEOTIDE SEQUENCE</scope>
    <source>
        <strain evidence="2">PS1010</strain>
    </source>
</reference>
<keyword evidence="1" id="KW-0732">Signal</keyword>
<protein>
    <submittedName>
        <fullName evidence="2">Uncharacterized protein</fullName>
    </submittedName>
</protein>
<dbReference type="PANTHER" id="PTHR35182:SF1">
    <property type="entry name" value="COLD-SHOCK PROTEIN-RELATED"/>
    <property type="match status" value="1"/>
</dbReference>
<dbReference type="OrthoDB" id="5781203at2759"/>
<sequence>MTNSILFLTILLVCASCILATSFPILSLDAGENAEFDIGNSKEFKRTVGNGSVQVYRICNGKNAKTCGYWEDIKTKKKVAKAPVTKKVGKNLILEKVTEADSGSYYNDGQIYYNVHVLQKQG</sequence>
<evidence type="ECO:0000256" key="1">
    <source>
        <dbReference type="SAM" id="SignalP"/>
    </source>
</evidence>
<comment type="caution">
    <text evidence="2">The sequence shown here is derived from an EMBL/GenBank/DDBJ whole genome shotgun (WGS) entry which is preliminary data.</text>
</comment>
<organism evidence="2 3">
    <name type="scientific">Caenorhabditis angaria</name>
    <dbReference type="NCBI Taxonomy" id="860376"/>
    <lineage>
        <taxon>Eukaryota</taxon>
        <taxon>Metazoa</taxon>
        <taxon>Ecdysozoa</taxon>
        <taxon>Nematoda</taxon>
        <taxon>Chromadorea</taxon>
        <taxon>Rhabditida</taxon>
        <taxon>Rhabditina</taxon>
        <taxon>Rhabditomorpha</taxon>
        <taxon>Rhabditoidea</taxon>
        <taxon>Rhabditidae</taxon>
        <taxon>Peloderinae</taxon>
        <taxon>Caenorhabditis</taxon>
    </lineage>
</organism>
<evidence type="ECO:0000313" key="2">
    <source>
        <dbReference type="EMBL" id="CAI5456494.1"/>
    </source>
</evidence>
<dbReference type="AlphaFoldDB" id="A0A9P1J7R5"/>
<dbReference type="Proteomes" id="UP001152747">
    <property type="component" value="Unassembled WGS sequence"/>
</dbReference>
<gene>
    <name evidence="2" type="ORF">CAMP_LOCUS19131</name>
</gene>
<name>A0A9P1J7R5_9PELO</name>